<dbReference type="Pfam" id="PF03381">
    <property type="entry name" value="CDC50"/>
    <property type="match status" value="1"/>
</dbReference>
<comment type="similarity">
    <text evidence="2 6">Belongs to the CDC50/LEM3 family.</text>
</comment>
<feature type="transmembrane region" description="Helical" evidence="7">
    <location>
        <begin position="349"/>
        <end position="370"/>
    </location>
</feature>
<evidence type="ECO:0000256" key="1">
    <source>
        <dbReference type="ARBA" id="ARBA00004141"/>
    </source>
</evidence>
<gene>
    <name evidence="8" type="ORF">HERI1096_LOCUS6390</name>
</gene>
<evidence type="ECO:0000256" key="7">
    <source>
        <dbReference type="SAM" id="Phobius"/>
    </source>
</evidence>
<feature type="transmembrane region" description="Helical" evidence="7">
    <location>
        <begin position="30"/>
        <end position="52"/>
    </location>
</feature>
<proteinExistence type="inferred from homology"/>
<name>A0A7S3AL04_9EUKA</name>
<accession>A0A7S3AL04</accession>
<comment type="subcellular location">
    <subcellularLocation>
        <location evidence="1">Membrane</location>
        <topology evidence="1">Multi-pass membrane protein</topology>
    </subcellularLocation>
</comment>
<reference evidence="8" key="1">
    <citation type="submission" date="2021-01" db="EMBL/GenBank/DDBJ databases">
        <authorList>
            <person name="Corre E."/>
            <person name="Pelletier E."/>
            <person name="Niang G."/>
            <person name="Scheremetjew M."/>
            <person name="Finn R."/>
            <person name="Kale V."/>
            <person name="Holt S."/>
            <person name="Cochrane G."/>
            <person name="Meng A."/>
            <person name="Brown T."/>
            <person name="Cohen L."/>
        </authorList>
    </citation>
    <scope>NUCLEOTIDE SEQUENCE</scope>
    <source>
        <strain evidence="8">CCMP281</strain>
    </source>
</reference>
<organism evidence="8">
    <name type="scientific">Haptolina ericina</name>
    <dbReference type="NCBI Taxonomy" id="156174"/>
    <lineage>
        <taxon>Eukaryota</taxon>
        <taxon>Haptista</taxon>
        <taxon>Haptophyta</taxon>
        <taxon>Prymnesiophyceae</taxon>
        <taxon>Prymnesiales</taxon>
        <taxon>Prymnesiaceae</taxon>
        <taxon>Haptolina</taxon>
    </lineage>
</organism>
<dbReference type="EMBL" id="HBHX01011506">
    <property type="protein sequence ID" value="CAE0105732.1"/>
    <property type="molecule type" value="Transcribed_RNA"/>
</dbReference>
<dbReference type="InterPro" id="IPR005045">
    <property type="entry name" value="CDC50/LEM3_fam"/>
</dbReference>
<keyword evidence="3 7" id="KW-0812">Transmembrane</keyword>
<evidence type="ECO:0000256" key="2">
    <source>
        <dbReference type="ARBA" id="ARBA00009457"/>
    </source>
</evidence>
<dbReference type="PANTHER" id="PTHR10926">
    <property type="entry name" value="CELL CYCLE CONTROL PROTEIN 50"/>
    <property type="match status" value="1"/>
</dbReference>
<dbReference type="GO" id="GO:0005794">
    <property type="term" value="C:Golgi apparatus"/>
    <property type="evidence" value="ECO:0007669"/>
    <property type="project" value="TreeGrafter"/>
</dbReference>
<evidence type="ECO:0000313" key="8">
    <source>
        <dbReference type="EMBL" id="CAE0105732.1"/>
    </source>
</evidence>
<sequence>MADAPSKKPKDTPFRQQNLKAWRPILTPNLVILLFLIVGVVFIPIGVAVLSASNDVIEIESSDYSKHVDEGGCCEQNCGKSDPNRIDRNPCTISIEVPKQMDPPIYMYYKLTNYYQNHRRYVKSRSDQQLRGLDTETELLKTSCQHRVYLNNSEDTDHEQVINPCGLIAWSFFNDSFALKDETGTRVAGADINNPFKKTTGVAWESDVNMKFKNSKVDSKSKTGDFFENFQFWRNQNCDQYKTEFPLSPNELIMTCRNADAGWCFPGSGFCVEDQHFIVWMRTAGLPTFRKLYDKVEDMPLQPGKHSITIWNNDASGQKSKYLYPVHSFSGSKSIVLSTSSWIGGKNGFLGGAYLTVGIICLVLAAGFAAKVHFFPK</sequence>
<evidence type="ECO:0000256" key="6">
    <source>
        <dbReference type="PIRNR" id="PIRNR015840"/>
    </source>
</evidence>
<protein>
    <recommendedName>
        <fullName evidence="9">ALA-interacting subunit</fullName>
    </recommendedName>
</protein>
<keyword evidence="5 6" id="KW-0472">Membrane</keyword>
<dbReference type="PANTHER" id="PTHR10926:SF0">
    <property type="entry name" value="CDC50, ISOFORM A"/>
    <property type="match status" value="1"/>
</dbReference>
<dbReference type="GO" id="GO:0005783">
    <property type="term" value="C:endoplasmic reticulum"/>
    <property type="evidence" value="ECO:0007669"/>
    <property type="project" value="TreeGrafter"/>
</dbReference>
<dbReference type="GO" id="GO:0005886">
    <property type="term" value="C:plasma membrane"/>
    <property type="evidence" value="ECO:0007669"/>
    <property type="project" value="TreeGrafter"/>
</dbReference>
<evidence type="ECO:0000256" key="3">
    <source>
        <dbReference type="ARBA" id="ARBA00022692"/>
    </source>
</evidence>
<evidence type="ECO:0000256" key="4">
    <source>
        <dbReference type="ARBA" id="ARBA00022989"/>
    </source>
</evidence>
<dbReference type="PIRSF" id="PIRSF015840">
    <property type="entry name" value="DUF284_TM_euk"/>
    <property type="match status" value="1"/>
</dbReference>
<evidence type="ECO:0000256" key="5">
    <source>
        <dbReference type="ARBA" id="ARBA00023136"/>
    </source>
</evidence>
<dbReference type="AlphaFoldDB" id="A0A7S3AL04"/>
<evidence type="ECO:0008006" key="9">
    <source>
        <dbReference type="Google" id="ProtNLM"/>
    </source>
</evidence>
<keyword evidence="4 7" id="KW-1133">Transmembrane helix</keyword>